<proteinExistence type="predicted"/>
<evidence type="ECO:0000313" key="2">
    <source>
        <dbReference type="Proteomes" id="UP000095282"/>
    </source>
</evidence>
<feature type="domain" description="F-box" evidence="1">
    <location>
        <begin position="2"/>
        <end position="50"/>
    </location>
</feature>
<dbReference type="Proteomes" id="UP000095282">
    <property type="component" value="Unplaced"/>
</dbReference>
<dbReference type="PANTHER" id="PTHR21503">
    <property type="entry name" value="F-BOX-CONTAINING HYPOTHETICAL PROTEIN C.ELEGANS"/>
    <property type="match status" value="1"/>
</dbReference>
<name>A0A1I7UT53_9PELO</name>
<keyword evidence="2" id="KW-1185">Reference proteome</keyword>
<reference evidence="3" key="1">
    <citation type="submission" date="2016-11" db="UniProtKB">
        <authorList>
            <consortium name="WormBaseParasite"/>
        </authorList>
    </citation>
    <scope>IDENTIFICATION</scope>
</reference>
<dbReference type="PROSITE" id="PS50181">
    <property type="entry name" value="FBOX"/>
    <property type="match status" value="1"/>
</dbReference>
<sequence length="314" mass="36787">MSFPLLRLPCLALEEVLKNFNPKEILFLVQTSLRTRRRVSRLKPISIKVLIVDGMISSYAAILCKDEDTFRIKTYTRGVSFNSSWRFQTVVPVRYEENALVSRWTQKGIAFQEILDFLNEIFRIKDVSFDVKEDSSYLALHILERCVSQNLKIGSVDWPLFSGSNETVERIFMASKGAYHLNIQGYNSSPIRFNHFHLFRMNRLRIGNASWMTLENIVALRNCKRIRLGCAWDHVSDVNTILREFMKNPGELQELQMSCHYANKLEEMVEGLNIFRSEEENAMRNQKYWFTGRNGIRFSATMERMTEIVIKRET</sequence>
<evidence type="ECO:0000259" key="1">
    <source>
        <dbReference type="PROSITE" id="PS50181"/>
    </source>
</evidence>
<protein>
    <submittedName>
        <fullName evidence="3">F-box domain-containing protein</fullName>
    </submittedName>
</protein>
<dbReference type="AlphaFoldDB" id="A0A1I7UT53"/>
<dbReference type="WBParaSite" id="Csp11.Scaffold630.g19087.t1">
    <property type="protein sequence ID" value="Csp11.Scaffold630.g19087.t1"/>
    <property type="gene ID" value="Csp11.Scaffold630.g19087"/>
</dbReference>
<evidence type="ECO:0000313" key="3">
    <source>
        <dbReference type="WBParaSite" id="Csp11.Scaffold630.g19087.t1"/>
    </source>
</evidence>
<dbReference type="InterPro" id="IPR001810">
    <property type="entry name" value="F-box_dom"/>
</dbReference>
<accession>A0A1I7UT53</accession>
<dbReference type="eggNOG" id="ENOG502TKI5">
    <property type="taxonomic scope" value="Eukaryota"/>
</dbReference>
<organism evidence="2 3">
    <name type="scientific">Caenorhabditis tropicalis</name>
    <dbReference type="NCBI Taxonomy" id="1561998"/>
    <lineage>
        <taxon>Eukaryota</taxon>
        <taxon>Metazoa</taxon>
        <taxon>Ecdysozoa</taxon>
        <taxon>Nematoda</taxon>
        <taxon>Chromadorea</taxon>
        <taxon>Rhabditida</taxon>
        <taxon>Rhabditina</taxon>
        <taxon>Rhabditomorpha</taxon>
        <taxon>Rhabditoidea</taxon>
        <taxon>Rhabditidae</taxon>
        <taxon>Peloderinae</taxon>
        <taxon>Caenorhabditis</taxon>
    </lineage>
</organism>